<keyword evidence="2" id="KW-1185">Reference proteome</keyword>
<name>A0ABQ7UGC0_SOLTU</name>
<proteinExistence type="predicted"/>
<comment type="caution">
    <text evidence="1">The sequence shown here is derived from an EMBL/GenBank/DDBJ whole genome shotgun (WGS) entry which is preliminary data.</text>
</comment>
<gene>
    <name evidence="1" type="ORF">KY290_027460</name>
</gene>
<protein>
    <submittedName>
        <fullName evidence="1">Uncharacterized protein</fullName>
    </submittedName>
</protein>
<reference evidence="1 2" key="1">
    <citation type="journal article" date="2021" name="bioRxiv">
        <title>Chromosome-scale and haplotype-resolved genome assembly of a tetraploid potato cultivar.</title>
        <authorList>
            <person name="Sun H."/>
            <person name="Jiao W.-B."/>
            <person name="Krause K."/>
            <person name="Campoy J.A."/>
            <person name="Goel M."/>
            <person name="Folz-Donahue K."/>
            <person name="Kukat C."/>
            <person name="Huettel B."/>
            <person name="Schneeberger K."/>
        </authorList>
    </citation>
    <scope>NUCLEOTIDE SEQUENCE [LARGE SCALE GENOMIC DNA]</scope>
    <source>
        <strain evidence="1">SolTubOtavaFocal</strain>
        <tissue evidence="1">Leaves</tissue>
    </source>
</reference>
<dbReference type="Proteomes" id="UP000826656">
    <property type="component" value="Unassembled WGS sequence"/>
</dbReference>
<organism evidence="1 2">
    <name type="scientific">Solanum tuberosum</name>
    <name type="common">Potato</name>
    <dbReference type="NCBI Taxonomy" id="4113"/>
    <lineage>
        <taxon>Eukaryota</taxon>
        <taxon>Viridiplantae</taxon>
        <taxon>Streptophyta</taxon>
        <taxon>Embryophyta</taxon>
        <taxon>Tracheophyta</taxon>
        <taxon>Spermatophyta</taxon>
        <taxon>Magnoliopsida</taxon>
        <taxon>eudicotyledons</taxon>
        <taxon>Gunneridae</taxon>
        <taxon>Pentapetalae</taxon>
        <taxon>asterids</taxon>
        <taxon>lamiids</taxon>
        <taxon>Solanales</taxon>
        <taxon>Solanaceae</taxon>
        <taxon>Solanoideae</taxon>
        <taxon>Solaneae</taxon>
        <taxon>Solanum</taxon>
    </lineage>
</organism>
<evidence type="ECO:0000313" key="1">
    <source>
        <dbReference type="EMBL" id="KAH0748228.1"/>
    </source>
</evidence>
<dbReference type="EMBL" id="JAIVGD010000019">
    <property type="protein sequence ID" value="KAH0748228.1"/>
    <property type="molecule type" value="Genomic_DNA"/>
</dbReference>
<evidence type="ECO:0000313" key="2">
    <source>
        <dbReference type="Proteomes" id="UP000826656"/>
    </source>
</evidence>
<accession>A0ABQ7UGC0</accession>
<sequence length="71" mass="8278">MNIIWIQQLMKSWTYYTSISRLSRKHATVVKNDTDETAADSMMRVLNENANEVLEETMNLILAATRMVEKK</sequence>